<dbReference type="AlphaFoldDB" id="A0A9D3VHQ4"/>
<reference evidence="1 2" key="1">
    <citation type="journal article" date="2021" name="Plant Biotechnol. J.">
        <title>Multi-omics assisted identification of the key and species-specific regulatory components of drought-tolerant mechanisms in Gossypium stocksii.</title>
        <authorList>
            <person name="Yu D."/>
            <person name="Ke L."/>
            <person name="Zhang D."/>
            <person name="Wu Y."/>
            <person name="Sun Y."/>
            <person name="Mei J."/>
            <person name="Sun J."/>
            <person name="Sun Y."/>
        </authorList>
    </citation>
    <scope>NUCLEOTIDE SEQUENCE [LARGE SCALE GENOMIC DNA]</scope>
    <source>
        <strain evidence="2">cv. E1</strain>
        <tissue evidence="1">Leaf</tissue>
    </source>
</reference>
<protein>
    <submittedName>
        <fullName evidence="1">Uncharacterized protein</fullName>
    </submittedName>
</protein>
<dbReference type="EMBL" id="JAIQCV010000007">
    <property type="protein sequence ID" value="KAH1082951.1"/>
    <property type="molecule type" value="Genomic_DNA"/>
</dbReference>
<dbReference type="OrthoDB" id="10379699at2759"/>
<dbReference type="Proteomes" id="UP000828251">
    <property type="component" value="Unassembled WGS sequence"/>
</dbReference>
<evidence type="ECO:0000313" key="1">
    <source>
        <dbReference type="EMBL" id="KAH1082951.1"/>
    </source>
</evidence>
<organism evidence="1 2">
    <name type="scientific">Gossypium stocksii</name>
    <dbReference type="NCBI Taxonomy" id="47602"/>
    <lineage>
        <taxon>Eukaryota</taxon>
        <taxon>Viridiplantae</taxon>
        <taxon>Streptophyta</taxon>
        <taxon>Embryophyta</taxon>
        <taxon>Tracheophyta</taxon>
        <taxon>Spermatophyta</taxon>
        <taxon>Magnoliopsida</taxon>
        <taxon>eudicotyledons</taxon>
        <taxon>Gunneridae</taxon>
        <taxon>Pentapetalae</taxon>
        <taxon>rosids</taxon>
        <taxon>malvids</taxon>
        <taxon>Malvales</taxon>
        <taxon>Malvaceae</taxon>
        <taxon>Malvoideae</taxon>
        <taxon>Gossypium</taxon>
    </lineage>
</organism>
<evidence type="ECO:0000313" key="2">
    <source>
        <dbReference type="Proteomes" id="UP000828251"/>
    </source>
</evidence>
<accession>A0A9D3VHQ4</accession>
<proteinExistence type="predicted"/>
<gene>
    <name evidence="1" type="ORF">J1N35_022712</name>
</gene>
<sequence>MRNFVPCKSRLLNILPNCSRCGSAETLEHAVFECDKAMENHNVPSSHIVYVAVVFLENWEKARSVYERVQRGLSMSGGSRGDRWAAPCQGRIKCNVDAALF</sequence>
<comment type="caution">
    <text evidence="1">The sequence shown here is derived from an EMBL/GenBank/DDBJ whole genome shotgun (WGS) entry which is preliminary data.</text>
</comment>
<name>A0A9D3VHQ4_9ROSI</name>
<keyword evidence="2" id="KW-1185">Reference proteome</keyword>